<sequence length="50" mass="5654">MEFELNHSISQISVPPRGQMDERWGKQHVLLFLAPFHSAEVRSGNGGFTD</sequence>
<protein>
    <submittedName>
        <fullName evidence="1">Uncharacterized protein</fullName>
    </submittedName>
</protein>
<evidence type="ECO:0000313" key="1">
    <source>
        <dbReference type="EMBL" id="JAH53488.1"/>
    </source>
</evidence>
<reference evidence="1" key="1">
    <citation type="submission" date="2014-11" db="EMBL/GenBank/DDBJ databases">
        <authorList>
            <person name="Amaro Gonzalez C."/>
        </authorList>
    </citation>
    <scope>NUCLEOTIDE SEQUENCE</scope>
</reference>
<dbReference type="EMBL" id="GBXM01055089">
    <property type="protein sequence ID" value="JAH53488.1"/>
    <property type="molecule type" value="Transcribed_RNA"/>
</dbReference>
<accession>A0A0E9TL73</accession>
<dbReference type="AlphaFoldDB" id="A0A0E9TL73"/>
<proteinExistence type="predicted"/>
<reference evidence="1" key="2">
    <citation type="journal article" date="2015" name="Fish Shellfish Immunol.">
        <title>Early steps in the European eel (Anguilla anguilla)-Vibrio vulnificus interaction in the gills: Role of the RtxA13 toxin.</title>
        <authorList>
            <person name="Callol A."/>
            <person name="Pajuelo D."/>
            <person name="Ebbesson L."/>
            <person name="Teles M."/>
            <person name="MacKenzie S."/>
            <person name="Amaro C."/>
        </authorList>
    </citation>
    <scope>NUCLEOTIDE SEQUENCE</scope>
</reference>
<organism evidence="1">
    <name type="scientific">Anguilla anguilla</name>
    <name type="common">European freshwater eel</name>
    <name type="synonym">Muraena anguilla</name>
    <dbReference type="NCBI Taxonomy" id="7936"/>
    <lineage>
        <taxon>Eukaryota</taxon>
        <taxon>Metazoa</taxon>
        <taxon>Chordata</taxon>
        <taxon>Craniata</taxon>
        <taxon>Vertebrata</taxon>
        <taxon>Euteleostomi</taxon>
        <taxon>Actinopterygii</taxon>
        <taxon>Neopterygii</taxon>
        <taxon>Teleostei</taxon>
        <taxon>Anguilliformes</taxon>
        <taxon>Anguillidae</taxon>
        <taxon>Anguilla</taxon>
    </lineage>
</organism>
<name>A0A0E9TL73_ANGAN</name>